<gene>
    <name evidence="3" type="ORF">JIN81_09270</name>
</gene>
<protein>
    <submittedName>
        <fullName evidence="3">Sulfatase-like hydrolase/transferase</fullName>
    </submittedName>
</protein>
<evidence type="ECO:0000313" key="4">
    <source>
        <dbReference type="Proteomes" id="UP000658278"/>
    </source>
</evidence>
<keyword evidence="1" id="KW-0732">Signal</keyword>
<dbReference type="SUPFAM" id="SSF53649">
    <property type="entry name" value="Alkaline phosphatase-like"/>
    <property type="match status" value="1"/>
</dbReference>
<dbReference type="Pfam" id="PF00884">
    <property type="entry name" value="Sulfatase"/>
    <property type="match status" value="1"/>
</dbReference>
<keyword evidence="3" id="KW-0378">Hydrolase</keyword>
<proteinExistence type="predicted"/>
<feature type="chain" id="PRO_5036745571" evidence="1">
    <location>
        <begin position="23"/>
        <end position="492"/>
    </location>
</feature>
<evidence type="ECO:0000259" key="2">
    <source>
        <dbReference type="Pfam" id="PF00884"/>
    </source>
</evidence>
<dbReference type="PANTHER" id="PTHR43108">
    <property type="entry name" value="N-ACETYLGLUCOSAMINE-6-SULFATASE FAMILY MEMBER"/>
    <property type="match status" value="1"/>
</dbReference>
<accession>A0A934RER6</accession>
<dbReference type="RefSeq" id="WP_200278662.1">
    <property type="nucleotide sequence ID" value="NZ_JAENII010000006.1"/>
</dbReference>
<dbReference type="InterPro" id="IPR000917">
    <property type="entry name" value="Sulfatase_N"/>
</dbReference>
<name>A0A934RER6_9BACT</name>
<dbReference type="InterPro" id="IPR017850">
    <property type="entry name" value="Alkaline_phosphatase_core_sf"/>
</dbReference>
<sequence length="492" mass="54932">MSRSHSLLSLAFVWALALAGHADTRPNIVILFTDDQRADAVGYAGNKAIHTPHLDKLAHAGLIFDQCFVNTSICAVSRANLISGQYPSRHGIDDFHKIFTKSQLEQSVPSRLQKAGYQTAFFGKWGIGDSAQKTAEGAAVFDYWAGQPMQTCFFHEPDCRYVGFDGFKRPLDDLCDCPADAAGKMGYRNRIGSETLNDPLHVDSQVTPKKVAHFLDGRDEKKPFCLMVFFKAPHSPFTDWDPEVRSITAGRRLPAPAAATLENAAREPDLIKQSLGWPSGQAMLKKHGRLQAHMRDYYRLVSSMDLGVGRIMAELRTRGLSKNTVILFTSDNGHFLAEHGLAGKWLMYEPSLRVPGFLHDPRAEGGKRSDRLVITTDFSVTMLALAGLDIPPDMTGRDLTPLLANPSAPWREDFYYDHPYTHRGAIPRTVGVRTETHTYTRYPESKPPFEQLFDLRSDPDQLDNLATNPEYAPLLKSLRQRSHTLAQEVGPR</sequence>
<dbReference type="Proteomes" id="UP000658278">
    <property type="component" value="Unassembled WGS sequence"/>
</dbReference>
<dbReference type="EMBL" id="JAENII010000006">
    <property type="protein sequence ID" value="MBK1827211.1"/>
    <property type="molecule type" value="Genomic_DNA"/>
</dbReference>
<comment type="caution">
    <text evidence="3">The sequence shown here is derived from an EMBL/GenBank/DDBJ whole genome shotgun (WGS) entry which is preliminary data.</text>
</comment>
<dbReference type="PANTHER" id="PTHR43108:SF6">
    <property type="entry name" value="N-SULPHOGLUCOSAMINE SULPHOHYDROLASE"/>
    <property type="match status" value="1"/>
</dbReference>
<evidence type="ECO:0000313" key="3">
    <source>
        <dbReference type="EMBL" id="MBK1827211.1"/>
    </source>
</evidence>
<evidence type="ECO:0000256" key="1">
    <source>
        <dbReference type="SAM" id="SignalP"/>
    </source>
</evidence>
<dbReference type="Gene3D" id="3.40.720.10">
    <property type="entry name" value="Alkaline Phosphatase, subunit A"/>
    <property type="match status" value="1"/>
</dbReference>
<keyword evidence="4" id="KW-1185">Reference proteome</keyword>
<dbReference type="AlphaFoldDB" id="A0A934RER6"/>
<reference evidence="3" key="1">
    <citation type="submission" date="2021-01" db="EMBL/GenBank/DDBJ databases">
        <title>Modified the classification status of verrucomicrobia.</title>
        <authorList>
            <person name="Feng X."/>
        </authorList>
    </citation>
    <scope>NUCLEOTIDE SEQUENCE</scope>
    <source>
        <strain evidence="3">KCTC 22201</strain>
    </source>
</reference>
<feature type="domain" description="Sulfatase N-terminal" evidence="2">
    <location>
        <begin position="26"/>
        <end position="387"/>
    </location>
</feature>
<feature type="signal peptide" evidence="1">
    <location>
        <begin position="1"/>
        <end position="22"/>
    </location>
</feature>
<organism evidence="3 4">
    <name type="scientific">Haloferula rosea</name>
    <dbReference type="NCBI Taxonomy" id="490093"/>
    <lineage>
        <taxon>Bacteria</taxon>
        <taxon>Pseudomonadati</taxon>
        <taxon>Verrucomicrobiota</taxon>
        <taxon>Verrucomicrobiia</taxon>
        <taxon>Verrucomicrobiales</taxon>
        <taxon>Verrucomicrobiaceae</taxon>
        <taxon>Haloferula</taxon>
    </lineage>
</organism>
<dbReference type="GO" id="GO:0016787">
    <property type="term" value="F:hydrolase activity"/>
    <property type="evidence" value="ECO:0007669"/>
    <property type="project" value="UniProtKB-KW"/>
</dbReference>